<comment type="caution">
    <text evidence="2">The sequence shown here is derived from an EMBL/GenBank/DDBJ whole genome shotgun (WGS) entry which is preliminary data.</text>
</comment>
<gene>
    <name evidence="2" type="primary">SHOC2</name>
    <name evidence="2" type="ORF">SPIL2461_LOCUS860</name>
</gene>
<feature type="compositionally biased region" description="Low complexity" evidence="1">
    <location>
        <begin position="394"/>
        <end position="423"/>
    </location>
</feature>
<protein>
    <submittedName>
        <fullName evidence="2">SHOC2 protein</fullName>
    </submittedName>
</protein>
<dbReference type="Proteomes" id="UP000649617">
    <property type="component" value="Unassembled WGS sequence"/>
</dbReference>
<evidence type="ECO:0000313" key="2">
    <source>
        <dbReference type="EMBL" id="CAE7174715.1"/>
    </source>
</evidence>
<feature type="compositionally biased region" description="Low complexity" evidence="1">
    <location>
        <begin position="265"/>
        <end position="279"/>
    </location>
</feature>
<evidence type="ECO:0000313" key="3">
    <source>
        <dbReference type="Proteomes" id="UP000649617"/>
    </source>
</evidence>
<feature type="region of interest" description="Disordered" evidence="1">
    <location>
        <begin position="207"/>
        <end position="325"/>
    </location>
</feature>
<feature type="compositionally biased region" description="Gly residues" evidence="1">
    <location>
        <begin position="424"/>
        <end position="434"/>
    </location>
</feature>
<evidence type="ECO:0000256" key="1">
    <source>
        <dbReference type="SAM" id="MobiDB-lite"/>
    </source>
</evidence>
<organism evidence="2 3">
    <name type="scientific">Symbiodinium pilosum</name>
    <name type="common">Dinoflagellate</name>
    <dbReference type="NCBI Taxonomy" id="2952"/>
    <lineage>
        <taxon>Eukaryota</taxon>
        <taxon>Sar</taxon>
        <taxon>Alveolata</taxon>
        <taxon>Dinophyceae</taxon>
        <taxon>Suessiales</taxon>
        <taxon>Symbiodiniaceae</taxon>
        <taxon>Symbiodinium</taxon>
    </lineage>
</organism>
<feature type="compositionally biased region" description="Pro residues" evidence="1">
    <location>
        <begin position="242"/>
        <end position="264"/>
    </location>
</feature>
<feature type="compositionally biased region" description="Pro residues" evidence="1">
    <location>
        <begin position="280"/>
        <end position="299"/>
    </location>
</feature>
<feature type="region of interest" description="Disordered" evidence="1">
    <location>
        <begin position="357"/>
        <end position="478"/>
    </location>
</feature>
<feature type="compositionally biased region" description="Low complexity" evidence="1">
    <location>
        <begin position="500"/>
        <end position="533"/>
    </location>
</feature>
<keyword evidence="3" id="KW-1185">Reference proteome</keyword>
<feature type="compositionally biased region" description="Low complexity" evidence="1">
    <location>
        <begin position="229"/>
        <end position="241"/>
    </location>
</feature>
<feature type="region of interest" description="Disordered" evidence="1">
    <location>
        <begin position="500"/>
        <end position="539"/>
    </location>
</feature>
<feature type="compositionally biased region" description="Polar residues" evidence="1">
    <location>
        <begin position="445"/>
        <end position="456"/>
    </location>
</feature>
<feature type="compositionally biased region" description="Low complexity" evidence="1">
    <location>
        <begin position="457"/>
        <end position="478"/>
    </location>
</feature>
<proteinExistence type="predicted"/>
<reference evidence="2" key="1">
    <citation type="submission" date="2021-02" db="EMBL/GenBank/DDBJ databases">
        <authorList>
            <person name="Dougan E. K."/>
            <person name="Rhodes N."/>
            <person name="Thang M."/>
            <person name="Chan C."/>
        </authorList>
    </citation>
    <scope>NUCLEOTIDE SEQUENCE</scope>
</reference>
<feature type="compositionally biased region" description="Low complexity" evidence="1">
    <location>
        <begin position="357"/>
        <end position="383"/>
    </location>
</feature>
<dbReference type="AlphaFoldDB" id="A0A812IQJ0"/>
<sequence length="707" mass="70474">MAADQARAEEICSKMVKVDDQHQHCVKTVLKSMEEGHSEEQTMFMANATLQLLELGLPAAAADAGALEALKGFTEGLPFHTAVNHGQATAIYEKALLNGYTPAAAKIARINALRTLEAGYSRKASLVASEAAAKAIEAGLTPAAAEAAATASANAIRDGKSVEEAAAAGAAVAAVTKDGSHIVIHIHEHDKDGKVLKYKYQPGSKAAVATPMSAEEKAAQPAAPEPPKAEATQTPAAKSPTPTIPTPPTSPAPPTPPLEAPPVPAAAAPVAAQALATPDVPTPPVTPTPPVQVPVPVRMPPAGQGASTAPSPEAGGGSDSLLKPLVLPKPAKPAAAPAPVTAAKASRIAAPASIAQPTSAPMASSPAASMPVASPAPAPATMAQRAGLEGGTAAGSAAKSAAGSAAGSSAKSAAGTAAKSVSGSAGGSAGGGVDGPASAVDSGDQKSSASASTSQDAKTAAGASSASPASQAAKPASASGTSKAAEAAAKVAEAAKAAQAEAKTSNAAPQSSAHAATPTSATPSTPAATASTSEGEQGEGLLDTIVDTVKDAASYVPFLPFNLAEDVVGKTVHVSPFSQEGEGLEADWARQVSVSKRVEGVLNTERYRYSGTSWPNMVMPPWFVELTDEVCRACEVPERPNSCNANLYEASGFGSLKYAHGSEGMLTSCATYGFKTVKRLGFADPAKFMQFRSRSLPFSGLLLGNLI</sequence>
<dbReference type="EMBL" id="CAJNIZ010000780">
    <property type="protein sequence ID" value="CAE7174715.1"/>
    <property type="molecule type" value="Genomic_DNA"/>
</dbReference>
<accession>A0A812IQJ0</accession>
<name>A0A812IQJ0_SYMPI</name>